<keyword evidence="5" id="KW-0010">Activator</keyword>
<name>A0A510HDZ6_9ACTN</name>
<dbReference type="OrthoDB" id="7477356at2"/>
<keyword evidence="6" id="KW-0804">Transcription</keyword>
<dbReference type="Proteomes" id="UP000318065">
    <property type="component" value="Chromosome"/>
</dbReference>
<keyword evidence="9" id="KW-1185">Reference proteome</keyword>
<gene>
    <name evidence="8" type="primary">cspA</name>
    <name evidence="8" type="ORF">RxyAA322_00050</name>
</gene>
<dbReference type="InterPro" id="IPR012340">
    <property type="entry name" value="NA-bd_OB-fold"/>
</dbReference>
<dbReference type="GO" id="GO:0003677">
    <property type="term" value="F:DNA binding"/>
    <property type="evidence" value="ECO:0007669"/>
    <property type="project" value="UniProtKB-KW"/>
</dbReference>
<dbReference type="AlphaFoldDB" id="A0A510HDZ6"/>
<dbReference type="Pfam" id="PF00313">
    <property type="entry name" value="CSD"/>
    <property type="match status" value="1"/>
</dbReference>
<evidence type="ECO:0000256" key="6">
    <source>
        <dbReference type="ARBA" id="ARBA00023163"/>
    </source>
</evidence>
<dbReference type="GO" id="GO:0005737">
    <property type="term" value="C:cytoplasm"/>
    <property type="evidence" value="ECO:0007669"/>
    <property type="project" value="UniProtKB-SubCell"/>
</dbReference>
<dbReference type="InterPro" id="IPR012156">
    <property type="entry name" value="Cold_shock_CspA"/>
</dbReference>
<organism evidence="8 9">
    <name type="scientific">Rubrobacter xylanophilus</name>
    <dbReference type="NCBI Taxonomy" id="49319"/>
    <lineage>
        <taxon>Bacteria</taxon>
        <taxon>Bacillati</taxon>
        <taxon>Actinomycetota</taxon>
        <taxon>Rubrobacteria</taxon>
        <taxon>Rubrobacterales</taxon>
        <taxon>Rubrobacteraceae</taxon>
        <taxon>Rubrobacter</taxon>
    </lineage>
</organism>
<evidence type="ECO:0000256" key="3">
    <source>
        <dbReference type="ARBA" id="ARBA00023015"/>
    </source>
</evidence>
<dbReference type="EMBL" id="AP019791">
    <property type="protein sequence ID" value="BBL78151.1"/>
    <property type="molecule type" value="Genomic_DNA"/>
</dbReference>
<keyword evidence="4" id="KW-0238">DNA-binding</keyword>
<dbReference type="PROSITE" id="PS51857">
    <property type="entry name" value="CSD_2"/>
    <property type="match status" value="1"/>
</dbReference>
<sequence length="69" mass="7882">MGRGRVKWFSGEKGFGFIETEEGEEVLVHYTEIEGEGFRTLEEGAEVEYAALRTEDGRRRAFGVRSLPR</sequence>
<dbReference type="InterPro" id="IPR002059">
    <property type="entry name" value="CSP_DNA-bd"/>
</dbReference>
<evidence type="ECO:0000256" key="2">
    <source>
        <dbReference type="ARBA" id="ARBA00022490"/>
    </source>
</evidence>
<dbReference type="PANTHER" id="PTHR46565:SF20">
    <property type="entry name" value="COLD SHOCK DOMAIN-CONTAINING PROTEIN 4"/>
    <property type="match status" value="1"/>
</dbReference>
<dbReference type="SUPFAM" id="SSF50249">
    <property type="entry name" value="Nucleic acid-binding proteins"/>
    <property type="match status" value="1"/>
</dbReference>
<dbReference type="SMART" id="SM00357">
    <property type="entry name" value="CSP"/>
    <property type="match status" value="1"/>
</dbReference>
<proteinExistence type="predicted"/>
<dbReference type="PANTHER" id="PTHR46565">
    <property type="entry name" value="COLD SHOCK DOMAIN PROTEIN 2"/>
    <property type="match status" value="1"/>
</dbReference>
<evidence type="ECO:0000313" key="8">
    <source>
        <dbReference type="EMBL" id="BBL78151.1"/>
    </source>
</evidence>
<evidence type="ECO:0000313" key="9">
    <source>
        <dbReference type="Proteomes" id="UP000318065"/>
    </source>
</evidence>
<dbReference type="Gene3D" id="2.40.50.140">
    <property type="entry name" value="Nucleic acid-binding proteins"/>
    <property type="match status" value="1"/>
</dbReference>
<dbReference type="RefSeq" id="WP_143526327.1">
    <property type="nucleotide sequence ID" value="NZ_AP019791.1"/>
</dbReference>
<reference evidence="8" key="1">
    <citation type="journal article" date="2019" name="Microbiol. Resour. Announc.">
        <title>Complete Genome Sequence of Rubrobacter xylanophilus Strain AA3-22, Isolated from Arima Onsen in Japan.</title>
        <authorList>
            <person name="Tomariguchi N."/>
            <person name="Miyazaki K."/>
        </authorList>
    </citation>
    <scope>NUCLEOTIDE SEQUENCE [LARGE SCALE GENOMIC DNA]</scope>
    <source>
        <strain evidence="8">AA3-22</strain>
    </source>
</reference>
<dbReference type="CDD" id="cd04458">
    <property type="entry name" value="CSP_CDS"/>
    <property type="match status" value="1"/>
</dbReference>
<keyword evidence="3" id="KW-0805">Transcription regulation</keyword>
<dbReference type="PIRSF" id="PIRSF002599">
    <property type="entry name" value="Cold_shock_A"/>
    <property type="match status" value="1"/>
</dbReference>
<dbReference type="PRINTS" id="PR00050">
    <property type="entry name" value="COLDSHOCK"/>
</dbReference>
<accession>A0A510HDZ6</accession>
<evidence type="ECO:0000256" key="4">
    <source>
        <dbReference type="ARBA" id="ARBA00023125"/>
    </source>
</evidence>
<keyword evidence="2" id="KW-0963">Cytoplasm</keyword>
<evidence type="ECO:0000256" key="5">
    <source>
        <dbReference type="ARBA" id="ARBA00023159"/>
    </source>
</evidence>
<evidence type="ECO:0000256" key="1">
    <source>
        <dbReference type="ARBA" id="ARBA00004496"/>
    </source>
</evidence>
<evidence type="ECO:0000259" key="7">
    <source>
        <dbReference type="PROSITE" id="PS51857"/>
    </source>
</evidence>
<comment type="subcellular location">
    <subcellularLocation>
        <location evidence="1">Cytoplasm</location>
    </subcellularLocation>
</comment>
<dbReference type="InterPro" id="IPR011129">
    <property type="entry name" value="CSD"/>
</dbReference>
<feature type="domain" description="CSD" evidence="7">
    <location>
        <begin position="1"/>
        <end position="66"/>
    </location>
</feature>
<protein>
    <submittedName>
        <fullName evidence="8">Cold-shock protein CspA</fullName>
    </submittedName>
</protein>